<comment type="caution">
    <text evidence="2">The sequence shown here is derived from an EMBL/GenBank/DDBJ whole genome shotgun (WGS) entry which is preliminary data.</text>
</comment>
<feature type="region of interest" description="Disordered" evidence="1">
    <location>
        <begin position="507"/>
        <end position="531"/>
    </location>
</feature>
<feature type="region of interest" description="Disordered" evidence="1">
    <location>
        <begin position="273"/>
        <end position="418"/>
    </location>
</feature>
<proteinExistence type="predicted"/>
<dbReference type="EMBL" id="JASNWA010000008">
    <property type="protein sequence ID" value="KAK3171829.1"/>
    <property type="molecule type" value="Genomic_DNA"/>
</dbReference>
<feature type="compositionally biased region" description="Polar residues" evidence="1">
    <location>
        <begin position="30"/>
        <end position="42"/>
    </location>
</feature>
<feature type="region of interest" description="Disordered" evidence="1">
    <location>
        <begin position="445"/>
        <end position="468"/>
    </location>
</feature>
<feature type="compositionally biased region" description="Basic and acidic residues" evidence="1">
    <location>
        <begin position="302"/>
        <end position="322"/>
    </location>
</feature>
<protein>
    <submittedName>
        <fullName evidence="2">Uncharacterized protein</fullName>
    </submittedName>
</protein>
<feature type="region of interest" description="Disordered" evidence="1">
    <location>
        <begin position="1"/>
        <end position="108"/>
    </location>
</feature>
<organism evidence="2 3">
    <name type="scientific">Lepraria neglecta</name>
    <dbReference type="NCBI Taxonomy" id="209136"/>
    <lineage>
        <taxon>Eukaryota</taxon>
        <taxon>Fungi</taxon>
        <taxon>Dikarya</taxon>
        <taxon>Ascomycota</taxon>
        <taxon>Pezizomycotina</taxon>
        <taxon>Lecanoromycetes</taxon>
        <taxon>OSLEUM clade</taxon>
        <taxon>Lecanoromycetidae</taxon>
        <taxon>Lecanorales</taxon>
        <taxon>Lecanorineae</taxon>
        <taxon>Stereocaulaceae</taxon>
        <taxon>Lepraria</taxon>
    </lineage>
</organism>
<feature type="region of interest" description="Disordered" evidence="1">
    <location>
        <begin position="122"/>
        <end position="217"/>
    </location>
</feature>
<feature type="compositionally biased region" description="Polar residues" evidence="1">
    <location>
        <begin position="281"/>
        <end position="290"/>
    </location>
</feature>
<reference evidence="2" key="1">
    <citation type="submission" date="2022-11" db="EMBL/GenBank/DDBJ databases">
        <title>Chromosomal genome sequence assembly and mating type (MAT) locus characterization of the leprose asexual lichenized fungus Lepraria neglecta (Nyl.) Erichsen.</title>
        <authorList>
            <person name="Allen J.L."/>
            <person name="Pfeffer B."/>
        </authorList>
    </citation>
    <scope>NUCLEOTIDE SEQUENCE</scope>
    <source>
        <strain evidence="2">Allen 5258</strain>
    </source>
</reference>
<feature type="compositionally biased region" description="Basic and acidic residues" evidence="1">
    <location>
        <begin position="139"/>
        <end position="160"/>
    </location>
</feature>
<evidence type="ECO:0000313" key="3">
    <source>
        <dbReference type="Proteomes" id="UP001276659"/>
    </source>
</evidence>
<gene>
    <name evidence="2" type="ORF">OEA41_003913</name>
</gene>
<feature type="compositionally biased region" description="Low complexity" evidence="1">
    <location>
        <begin position="404"/>
        <end position="418"/>
    </location>
</feature>
<feature type="compositionally biased region" description="Low complexity" evidence="1">
    <location>
        <begin position="231"/>
        <end position="246"/>
    </location>
</feature>
<feature type="compositionally biased region" description="Basic and acidic residues" evidence="1">
    <location>
        <begin position="14"/>
        <end position="24"/>
    </location>
</feature>
<sequence>MSKAGPLARSRSGGARETEPDAGGHEWTTFLETPSCNVQGPSQRGDIGRGLDSDEIVIGLALGSPGHPPLQPDDQDVDVHGSFSLPRYPSSQLGTVSEVGTGGSAITRKGSKWKSFGSLFGRKNSSARAPQVSPFYQLDHAHQQGPDRQHISQDHLETKALRRKRADSARTVQGKRGRANTLQNTPKSESNGLLRRNTSRRKGLRRRKTDADEVVPEMRVLHSALSAHAAAETLEPPTPPTKNLRPPRGPSLLQVQIPNIELERYSVMFGDVLDPKPRQKPQPSLLSRRQGQLEELQPVAEPKTEEPLTDDLPKPHRRDESTSSKSSGRSPSFSLFPSTTPSLARSAVNKPLPKPSPLSRSVTAPDTTLSPPRPTIRASKSQDQDHVFVIVHTPEDTSSRTRKPSSNPTSTSANSTQASFFECPENVAPSATEKEPIRHIAQASREAFPARKSSMKKPPLTESPRHHQANDLMSTTVEVSVARQISISRRQRQLLVPIVPKVAQQPMQPTLVEEQSTTASRKSHHLTLEDA</sequence>
<evidence type="ECO:0000256" key="1">
    <source>
        <dbReference type="SAM" id="MobiDB-lite"/>
    </source>
</evidence>
<feature type="compositionally biased region" description="Basic residues" evidence="1">
    <location>
        <begin position="197"/>
        <end position="208"/>
    </location>
</feature>
<accession>A0AAD9Z5F0</accession>
<feature type="compositionally biased region" description="Polar residues" evidence="1">
    <location>
        <begin position="507"/>
        <end position="520"/>
    </location>
</feature>
<name>A0AAD9Z5F0_9LECA</name>
<keyword evidence="3" id="KW-1185">Reference proteome</keyword>
<feature type="compositionally biased region" description="Polar residues" evidence="1">
    <location>
        <begin position="180"/>
        <end position="191"/>
    </location>
</feature>
<dbReference type="Proteomes" id="UP001276659">
    <property type="component" value="Unassembled WGS sequence"/>
</dbReference>
<dbReference type="AlphaFoldDB" id="A0AAD9Z5F0"/>
<feature type="compositionally biased region" description="Low complexity" evidence="1">
    <location>
        <begin position="323"/>
        <end position="343"/>
    </location>
</feature>
<evidence type="ECO:0000313" key="2">
    <source>
        <dbReference type="EMBL" id="KAK3171829.1"/>
    </source>
</evidence>
<feature type="region of interest" description="Disordered" evidence="1">
    <location>
        <begin position="231"/>
        <end position="251"/>
    </location>
</feature>
<feature type="compositionally biased region" description="Polar residues" evidence="1">
    <location>
        <begin position="360"/>
        <end position="370"/>
    </location>
</feature>